<feature type="domain" description="GH18" evidence="2">
    <location>
        <begin position="40"/>
        <end position="349"/>
    </location>
</feature>
<dbReference type="Gene3D" id="3.10.50.10">
    <property type="match status" value="1"/>
</dbReference>
<dbReference type="PANTHER" id="PTHR46066">
    <property type="entry name" value="CHITINASE DOMAIN-CONTAINING PROTEIN 1 FAMILY MEMBER"/>
    <property type="match status" value="1"/>
</dbReference>
<evidence type="ECO:0000313" key="3">
    <source>
        <dbReference type="EMBL" id="OPA78649.1"/>
    </source>
</evidence>
<evidence type="ECO:0000313" key="4">
    <source>
        <dbReference type="Proteomes" id="UP000190188"/>
    </source>
</evidence>
<organism evidence="3 4">
    <name type="scientific">Paenibacillus selenitireducens</name>
    <dbReference type="NCBI Taxonomy" id="1324314"/>
    <lineage>
        <taxon>Bacteria</taxon>
        <taxon>Bacillati</taxon>
        <taxon>Bacillota</taxon>
        <taxon>Bacilli</taxon>
        <taxon>Bacillales</taxon>
        <taxon>Paenibacillaceae</taxon>
        <taxon>Paenibacillus</taxon>
    </lineage>
</organism>
<keyword evidence="4" id="KW-1185">Reference proteome</keyword>
<proteinExistence type="predicted"/>
<feature type="chain" id="PRO_5038642343" description="GH18 domain-containing protein" evidence="1">
    <location>
        <begin position="22"/>
        <end position="349"/>
    </location>
</feature>
<evidence type="ECO:0000259" key="2">
    <source>
        <dbReference type="PROSITE" id="PS51910"/>
    </source>
</evidence>
<dbReference type="GO" id="GO:0005975">
    <property type="term" value="P:carbohydrate metabolic process"/>
    <property type="evidence" value="ECO:0007669"/>
    <property type="project" value="InterPro"/>
</dbReference>
<reference evidence="3 4" key="1">
    <citation type="submission" date="2017-01" db="EMBL/GenBank/DDBJ databases">
        <title>Genome analysis of Paenibacillus selenitrireducens ES3-24.</title>
        <authorList>
            <person name="Xu D."/>
            <person name="Yao R."/>
            <person name="Zheng S."/>
        </authorList>
    </citation>
    <scope>NUCLEOTIDE SEQUENCE [LARGE SCALE GENOMIC DNA]</scope>
    <source>
        <strain evidence="3 4">ES3-24</strain>
    </source>
</reference>
<sequence length="349" mass="39969">MRYSKLLLIFIVVLLSSCSTSKPPPPAETCEQKKVSKNANRIVMGWNAFGTTEKYIEQNSVSPSLNVVSPSWFRLNAEQLLQSEVDTRYISWAHDSGKQVWPLFGNRFDSELTNFILSNKKKSEKLIHLLRDILVKNDIDGINVDFENIDIINKQDYVAFIRQLQETLHPHGILVSVDVSRANPDPFWSGSFDRRGLGKVADYIIMMGYDEDLGGGGNIGSVSSLPWVEKGIQLLLQEVPARKTILGIPFYTRDWVTDLKTKKTSSNDLTLIEVEEIIAEKGLQKKWDPNTKQNYIEYTENDEKHQIWVEDDKSLKQRLDLVNKYKLKGTAAWFIGHEPPEVWQVFSSY</sequence>
<dbReference type="InterPro" id="IPR029070">
    <property type="entry name" value="Chitinase_insertion_sf"/>
</dbReference>
<comment type="caution">
    <text evidence="3">The sequence shown here is derived from an EMBL/GenBank/DDBJ whole genome shotgun (WGS) entry which is preliminary data.</text>
</comment>
<dbReference type="RefSeq" id="WP_078498980.1">
    <property type="nucleotide sequence ID" value="NZ_MSZX01000004.1"/>
</dbReference>
<dbReference type="InterPro" id="IPR001223">
    <property type="entry name" value="Glyco_hydro18_cat"/>
</dbReference>
<keyword evidence="1" id="KW-0732">Signal</keyword>
<dbReference type="InterPro" id="IPR017853">
    <property type="entry name" value="GH"/>
</dbReference>
<name>A0A1T2XFI9_9BACL</name>
<dbReference type="SUPFAM" id="SSF51445">
    <property type="entry name" value="(Trans)glycosidases"/>
    <property type="match status" value="1"/>
</dbReference>
<dbReference type="Pfam" id="PF00704">
    <property type="entry name" value="Glyco_hydro_18"/>
    <property type="match status" value="1"/>
</dbReference>
<dbReference type="PROSITE" id="PS51910">
    <property type="entry name" value="GH18_2"/>
    <property type="match status" value="1"/>
</dbReference>
<evidence type="ECO:0000256" key="1">
    <source>
        <dbReference type="SAM" id="SignalP"/>
    </source>
</evidence>
<dbReference type="Proteomes" id="UP000190188">
    <property type="component" value="Unassembled WGS sequence"/>
</dbReference>
<protein>
    <recommendedName>
        <fullName evidence="2">GH18 domain-containing protein</fullName>
    </recommendedName>
</protein>
<dbReference type="PROSITE" id="PS51257">
    <property type="entry name" value="PROKAR_LIPOPROTEIN"/>
    <property type="match status" value="1"/>
</dbReference>
<dbReference type="STRING" id="1324314.BVG16_12360"/>
<dbReference type="AlphaFoldDB" id="A0A1T2XFI9"/>
<dbReference type="EMBL" id="MSZX01000004">
    <property type="protein sequence ID" value="OPA78649.1"/>
    <property type="molecule type" value="Genomic_DNA"/>
</dbReference>
<dbReference type="Gene3D" id="3.20.20.80">
    <property type="entry name" value="Glycosidases"/>
    <property type="match status" value="1"/>
</dbReference>
<dbReference type="InterPro" id="IPR011583">
    <property type="entry name" value="Chitinase_II/V-like_cat"/>
</dbReference>
<dbReference type="GO" id="GO:0008061">
    <property type="term" value="F:chitin binding"/>
    <property type="evidence" value="ECO:0007669"/>
    <property type="project" value="InterPro"/>
</dbReference>
<gene>
    <name evidence="3" type="ORF">BVG16_12360</name>
</gene>
<dbReference type="OrthoDB" id="9775889at2"/>
<dbReference type="PANTHER" id="PTHR46066:SF2">
    <property type="entry name" value="CHITINASE DOMAIN-CONTAINING PROTEIN 1"/>
    <property type="match status" value="1"/>
</dbReference>
<dbReference type="SMART" id="SM00636">
    <property type="entry name" value="Glyco_18"/>
    <property type="match status" value="1"/>
</dbReference>
<accession>A0A1T2XFI9</accession>
<feature type="signal peptide" evidence="1">
    <location>
        <begin position="1"/>
        <end position="21"/>
    </location>
</feature>